<dbReference type="EC" id="1.5.5.1" evidence="5"/>
<keyword evidence="4 5" id="KW-0560">Oxidoreductase</keyword>
<comment type="cofactor">
    <cofactor evidence="5">
        <name>[4Fe-4S] cluster</name>
        <dbReference type="ChEBI" id="CHEBI:49883"/>
    </cofactor>
    <text evidence="5">Binds 1 [4Fe-4S] cluster.</text>
</comment>
<name>A0AAE4Z8J1_9BACT</name>
<feature type="domain" description="4Fe-4S ferredoxin-type" evidence="6">
    <location>
        <begin position="570"/>
        <end position="600"/>
    </location>
</feature>
<dbReference type="SUPFAM" id="SSF54373">
    <property type="entry name" value="FAD-linked reductases, C-terminal domain"/>
    <property type="match status" value="1"/>
</dbReference>
<gene>
    <name evidence="7" type="ORF">GWO12_04990</name>
</gene>
<comment type="cofactor">
    <cofactor evidence="1 5">
        <name>FAD</name>
        <dbReference type="ChEBI" id="CHEBI:57692"/>
    </cofactor>
</comment>
<dbReference type="PROSITE" id="PS51379">
    <property type="entry name" value="4FE4S_FER_2"/>
    <property type="match status" value="2"/>
</dbReference>
<dbReference type="Gene3D" id="3.30.70.20">
    <property type="match status" value="2"/>
</dbReference>
<dbReference type="GO" id="GO:0051539">
    <property type="term" value="F:4 iron, 4 sulfur cluster binding"/>
    <property type="evidence" value="ECO:0007669"/>
    <property type="project" value="UniProtKB-UniRule"/>
</dbReference>
<sequence>MIGVERQSMEVDIACVGFGPAAGGFLTTLSRALQDPELQPFMMSKAMPGLPLQVVCYERADDIGFGVSGVVTRARGIRESFPDLDPSQIPMAHPVTRERLVYLKDPIGASRRPPGVKGLDLLTSSLKLLGKGRDHAVELPYIPDFIEKKDGLVLSIGSFNAWVGQQLMASGTVQLWPSTPVAAPIIENDAVVGVRHADQGVDARGAPGPGYMPGMDVRAALTVAADGPVGPVGWKIDEHFGLPEGHHQRDWAVGMKMVVDLPDGCPLEPGTVFHTIGYPEPEIFGFFYVYPDGVASLGVFIPSWFESPVRASYRYLQHWMRHPFVWHYVDGGRMRSWGAKTLAESGRRGEPWLVGDGYARIGEGSGSTNVLTGSGVDEAWTTGVQLAEGVIDLLKQDRPFTRENLEKAYVERRRGSWLEQELRVAEKARDGFQKGFLPGMLGMGLAGISRGKITISGGVKQPQEHVPSLEEYYEGTLAPAEIVRIRQASAASGTALHDALMEAAGWPKIPYDGKLLVSHQDALLMGGKVQAPPGYPDHVVFIYPSVCEACDNKLCIEVCSGEAITPGANGVPEFDREKCVHCGACIWNCTQPVDGGLERGNIEFRAGAGGLHSAEN</sequence>
<keyword evidence="5" id="KW-0813">Transport</keyword>
<keyword evidence="3 5" id="KW-0274">FAD</keyword>
<proteinExistence type="predicted"/>
<keyword evidence="5" id="KW-0249">Electron transport</keyword>
<feature type="domain" description="4Fe-4S ferredoxin-type" evidence="6">
    <location>
        <begin position="538"/>
        <end position="569"/>
    </location>
</feature>
<organism evidence="7 8">
    <name type="scientific">Candidatus Kutchimonas denitrificans</name>
    <dbReference type="NCBI Taxonomy" id="3056748"/>
    <lineage>
        <taxon>Bacteria</taxon>
        <taxon>Pseudomonadati</taxon>
        <taxon>Gemmatimonadota</taxon>
        <taxon>Gemmatimonadia</taxon>
        <taxon>Candidatus Palauibacterales</taxon>
        <taxon>Candidatus Palauibacteraceae</taxon>
        <taxon>Candidatus Kutchimonas</taxon>
    </lineage>
</organism>
<comment type="caution">
    <text evidence="7">The sequence shown here is derived from an EMBL/GenBank/DDBJ whole genome shotgun (WGS) entry which is preliminary data.</text>
</comment>
<dbReference type="Pfam" id="PF21162">
    <property type="entry name" value="ETFQO_UQ-bd"/>
    <property type="match status" value="1"/>
</dbReference>
<dbReference type="InterPro" id="IPR049398">
    <property type="entry name" value="ETF-QO/FixC_UQ-bd"/>
</dbReference>
<keyword evidence="5" id="KW-0830">Ubiquinone</keyword>
<dbReference type="PANTHER" id="PTHR10617:SF107">
    <property type="entry name" value="ELECTRON TRANSFER FLAVOPROTEIN-UBIQUINONE OXIDOREDUCTASE, MITOCHONDRIAL"/>
    <property type="match status" value="1"/>
</dbReference>
<dbReference type="SUPFAM" id="SSF51905">
    <property type="entry name" value="FAD/NAD(P)-binding domain"/>
    <property type="match status" value="1"/>
</dbReference>
<comment type="catalytic activity">
    <reaction evidence="5">
        <text>a ubiquinone + reduced [electron-transfer flavoprotein] = a ubiquinol + oxidized [electron-transfer flavoprotein] + H(+)</text>
        <dbReference type="Rhea" id="RHEA:24052"/>
        <dbReference type="Rhea" id="RHEA-COMP:9565"/>
        <dbReference type="Rhea" id="RHEA-COMP:9566"/>
        <dbReference type="Rhea" id="RHEA-COMP:10685"/>
        <dbReference type="Rhea" id="RHEA-COMP:10686"/>
        <dbReference type="ChEBI" id="CHEBI:15378"/>
        <dbReference type="ChEBI" id="CHEBI:16389"/>
        <dbReference type="ChEBI" id="CHEBI:17976"/>
        <dbReference type="ChEBI" id="CHEBI:57692"/>
        <dbReference type="ChEBI" id="CHEBI:58307"/>
        <dbReference type="EC" id="1.5.5.1"/>
    </reaction>
</comment>
<evidence type="ECO:0000259" key="6">
    <source>
        <dbReference type="PROSITE" id="PS51379"/>
    </source>
</evidence>
<keyword evidence="5" id="KW-0411">Iron-sulfur</keyword>
<evidence type="ECO:0000256" key="3">
    <source>
        <dbReference type="ARBA" id="ARBA00022827"/>
    </source>
</evidence>
<keyword evidence="5" id="KW-0479">Metal-binding</keyword>
<evidence type="ECO:0000313" key="7">
    <source>
        <dbReference type="EMBL" id="NIR74452.1"/>
    </source>
</evidence>
<dbReference type="AlphaFoldDB" id="A0AAE4Z8J1"/>
<keyword evidence="2 5" id="KW-0285">Flavoprotein</keyword>
<evidence type="ECO:0000256" key="2">
    <source>
        <dbReference type="ARBA" id="ARBA00022630"/>
    </source>
</evidence>
<dbReference type="GO" id="GO:0046872">
    <property type="term" value="F:metal ion binding"/>
    <property type="evidence" value="ECO:0007669"/>
    <property type="project" value="UniProtKB-KW"/>
</dbReference>
<reference evidence="7 8" key="1">
    <citation type="submission" date="2020-01" db="EMBL/GenBank/DDBJ databases">
        <title>Genomes assembled from Gulf of Kutch pelagic sediment metagenomes.</title>
        <authorList>
            <person name="Chandrashekar M."/>
            <person name="Mahajan M.S."/>
            <person name="Dave K.J."/>
            <person name="Vatsa P."/>
            <person name="Nathani N.M."/>
        </authorList>
    </citation>
    <scope>NUCLEOTIDE SEQUENCE [LARGE SCALE GENOMIC DNA]</scope>
    <source>
        <strain evidence="7">KS3-K002</strain>
    </source>
</reference>
<dbReference type="SUPFAM" id="SSF54862">
    <property type="entry name" value="4Fe-4S ferredoxins"/>
    <property type="match status" value="1"/>
</dbReference>
<keyword evidence="5" id="KW-0408">Iron</keyword>
<dbReference type="InterPro" id="IPR040156">
    <property type="entry name" value="ETF-QO"/>
</dbReference>
<dbReference type="InterPro" id="IPR036188">
    <property type="entry name" value="FAD/NAD-bd_sf"/>
</dbReference>
<protein>
    <recommendedName>
        <fullName evidence="5">Electron transfer flavoprotein-ubiquinone oxidoreductase</fullName>
        <shortName evidence="5">ETF-QO</shortName>
        <ecNumber evidence="5">1.5.5.1</ecNumber>
    </recommendedName>
</protein>
<dbReference type="Gene3D" id="3.50.50.60">
    <property type="entry name" value="FAD/NAD(P)-binding domain"/>
    <property type="match status" value="2"/>
</dbReference>
<comment type="function">
    <text evidence="5">Accepts electrons from ETF and reduces ubiquinone.</text>
</comment>
<dbReference type="GO" id="GO:0004174">
    <property type="term" value="F:electron-transferring-flavoprotein dehydrogenase activity"/>
    <property type="evidence" value="ECO:0007669"/>
    <property type="project" value="UniProtKB-UniRule"/>
</dbReference>
<dbReference type="Proteomes" id="UP000702544">
    <property type="component" value="Unassembled WGS sequence"/>
</dbReference>
<evidence type="ECO:0000256" key="5">
    <source>
        <dbReference type="RuleBase" id="RU366068"/>
    </source>
</evidence>
<evidence type="ECO:0000256" key="1">
    <source>
        <dbReference type="ARBA" id="ARBA00001974"/>
    </source>
</evidence>
<accession>A0AAE4Z8J1</accession>
<evidence type="ECO:0000313" key="8">
    <source>
        <dbReference type="Proteomes" id="UP000702544"/>
    </source>
</evidence>
<dbReference type="PANTHER" id="PTHR10617">
    <property type="entry name" value="ELECTRON TRANSFER FLAVOPROTEIN-UBIQUINONE OXIDOREDUCTASE"/>
    <property type="match status" value="1"/>
</dbReference>
<dbReference type="EMBL" id="JAACAK010000041">
    <property type="protein sequence ID" value="NIR74452.1"/>
    <property type="molecule type" value="Genomic_DNA"/>
</dbReference>
<dbReference type="InterPro" id="IPR017896">
    <property type="entry name" value="4Fe4S_Fe-S-bd"/>
</dbReference>
<evidence type="ECO:0000256" key="4">
    <source>
        <dbReference type="ARBA" id="ARBA00023002"/>
    </source>
</evidence>